<name>A0A0G0UEA2_9BACT</name>
<reference evidence="2 3" key="1">
    <citation type="journal article" date="2015" name="Nature">
        <title>rRNA introns, odd ribosomes, and small enigmatic genomes across a large radiation of phyla.</title>
        <authorList>
            <person name="Brown C.T."/>
            <person name="Hug L.A."/>
            <person name="Thomas B.C."/>
            <person name="Sharon I."/>
            <person name="Castelle C.J."/>
            <person name="Singh A."/>
            <person name="Wilkins M.J."/>
            <person name="Williams K.H."/>
            <person name="Banfield J.F."/>
        </authorList>
    </citation>
    <scope>NUCLEOTIDE SEQUENCE [LARGE SCALE GENOMIC DNA]</scope>
</reference>
<evidence type="ECO:0000313" key="2">
    <source>
        <dbReference type="EMBL" id="KKR87259.1"/>
    </source>
</evidence>
<gene>
    <name evidence="2" type="ORF">UU35_C0004G0032</name>
</gene>
<proteinExistence type="predicted"/>
<keyword evidence="1" id="KW-0472">Membrane</keyword>
<protein>
    <recommendedName>
        <fullName evidence="4">PrgI family protein</fullName>
    </recommendedName>
</protein>
<dbReference type="InterPro" id="IPR024414">
    <property type="entry name" value="Uncharacterised_PrgI"/>
</dbReference>
<keyword evidence="1" id="KW-0812">Transmembrane</keyword>
<dbReference type="Proteomes" id="UP000034616">
    <property type="component" value="Unassembled WGS sequence"/>
</dbReference>
<comment type="caution">
    <text evidence="2">The sequence shown here is derived from an EMBL/GenBank/DDBJ whole genome shotgun (WGS) entry which is preliminary data.</text>
</comment>
<evidence type="ECO:0000256" key="1">
    <source>
        <dbReference type="SAM" id="Phobius"/>
    </source>
</evidence>
<keyword evidence="1" id="KW-1133">Transmembrane helix</keyword>
<evidence type="ECO:0000313" key="3">
    <source>
        <dbReference type="Proteomes" id="UP000034616"/>
    </source>
</evidence>
<dbReference type="Pfam" id="PF12666">
    <property type="entry name" value="PrgI"/>
    <property type="match status" value="1"/>
</dbReference>
<accession>A0A0G0UEA2</accession>
<dbReference type="EMBL" id="LCAH01000004">
    <property type="protein sequence ID" value="KKR87259.1"/>
    <property type="molecule type" value="Genomic_DNA"/>
</dbReference>
<evidence type="ECO:0008006" key="4">
    <source>
        <dbReference type="Google" id="ProtNLM"/>
    </source>
</evidence>
<feature type="transmembrane region" description="Helical" evidence="1">
    <location>
        <begin position="45"/>
        <end position="64"/>
    </location>
</feature>
<dbReference type="AlphaFoldDB" id="A0A0G0UEA2"/>
<sequence length="145" mass="16583">MPDQYVVPQFIEVEDKILGPLSVRQFLILLVGFMMDVILYKLLSFVVFLLVAIPIIVFVGVLALTKVNGMPFHFFLLNIIQSFRKPKLRIWDKQLTDEELRLHLGEAAPVVLSPFIRKAPMTTSRLQELTLVVNTGGVYRPEDED</sequence>
<organism evidence="2 3">
    <name type="scientific">Candidatus Uhrbacteria bacterium GW2011_GWC2_41_11</name>
    <dbReference type="NCBI Taxonomy" id="1618985"/>
    <lineage>
        <taxon>Bacteria</taxon>
        <taxon>Candidatus Uhriibacteriota</taxon>
    </lineage>
</organism>